<proteinExistence type="predicted"/>
<evidence type="ECO:0000313" key="3">
    <source>
        <dbReference type="Proteomes" id="UP000240638"/>
    </source>
</evidence>
<accession>A0A2T3XLN0</accession>
<feature type="domain" description="AB hydrolase-1" evidence="1">
    <location>
        <begin position="72"/>
        <end position="255"/>
    </location>
</feature>
<dbReference type="Pfam" id="PF00561">
    <property type="entry name" value="Abhydrolase_1"/>
    <property type="match status" value="1"/>
</dbReference>
<gene>
    <name evidence="2" type="ORF">C9I57_28365</name>
</gene>
<dbReference type="SUPFAM" id="SSF53474">
    <property type="entry name" value="alpha/beta-Hydrolases"/>
    <property type="match status" value="1"/>
</dbReference>
<dbReference type="Proteomes" id="UP000240638">
    <property type="component" value="Unassembled WGS sequence"/>
</dbReference>
<dbReference type="Gene3D" id="3.40.50.1820">
    <property type="entry name" value="alpha/beta hydrolase"/>
    <property type="match status" value="1"/>
</dbReference>
<sequence length="270" mass="29861">MSETVTQGLVPSLFLHGGPGLSCIAEREHYGTTLPVEWWEQPRGVVLFARPFGELVEMATDVLAERARQCGRLVSLIAHSFGAHIALRVAARAPQHIHSLTLLAPVFNVIDGLVRVARSVVERLPHAASLAHALDLLAAQPHNRDCFWLLVDELMATPDFLRVYFSDRADALYTGFSSLMAREPLFDPSAFRTILQDSWETTAPDSPKRLECPVDIVFGSQDVLTDPASEGPVWTGYFPHARICCVDAGHFVHLELQPDEWLPKPSRAPA</sequence>
<evidence type="ECO:0000259" key="1">
    <source>
        <dbReference type="Pfam" id="PF00561"/>
    </source>
</evidence>
<protein>
    <recommendedName>
        <fullName evidence="1">AB hydrolase-1 domain-containing protein</fullName>
    </recommendedName>
</protein>
<reference evidence="2 3" key="1">
    <citation type="submission" date="2018-03" db="EMBL/GenBank/DDBJ databases">
        <title>Whole genome analyses suggest that Burkholderia sensu lato contains two further novel genera in the rhizoxinica-symbiotica group Mycetohabitans gen. nov., and Trinickia gen. nov.: implications for the evolution of diazotrophy and nodulation in the Burkholderiaceae.</title>
        <authorList>
            <person name="Estrada De Los Santos P."/>
            <person name="Palmer M."/>
            <person name="Chavez-Ramirez B."/>
            <person name="Steenkamp E.T."/>
            <person name="Hirsch A.M."/>
            <person name="Manyaka P."/>
            <person name="Maluk M."/>
            <person name="Lafos M."/>
            <person name="Crook M."/>
            <person name="Gross E."/>
            <person name="Simon M.F."/>
            <person name="Bueno Dos Reis Junior F."/>
            <person name="Poole P.S."/>
            <person name="Venter S.N."/>
            <person name="James E.K."/>
        </authorList>
    </citation>
    <scope>NUCLEOTIDE SEQUENCE [LARGE SCALE GENOMIC DNA]</scope>
    <source>
        <strain evidence="2 3">JPY-366</strain>
    </source>
</reference>
<name>A0A2T3XLN0_9BURK</name>
<comment type="caution">
    <text evidence="2">The sequence shown here is derived from an EMBL/GenBank/DDBJ whole genome shotgun (WGS) entry which is preliminary data.</text>
</comment>
<evidence type="ECO:0000313" key="2">
    <source>
        <dbReference type="EMBL" id="PTB17422.1"/>
    </source>
</evidence>
<dbReference type="EMBL" id="PYUC01000019">
    <property type="protein sequence ID" value="PTB17422.1"/>
    <property type="molecule type" value="Genomic_DNA"/>
</dbReference>
<dbReference type="InterPro" id="IPR000073">
    <property type="entry name" value="AB_hydrolase_1"/>
</dbReference>
<dbReference type="AlphaFoldDB" id="A0A2T3XLN0"/>
<dbReference type="InterPro" id="IPR029058">
    <property type="entry name" value="AB_hydrolase_fold"/>
</dbReference>
<organism evidence="2 3">
    <name type="scientific">Trinickia symbiotica</name>
    <dbReference type="NCBI Taxonomy" id="863227"/>
    <lineage>
        <taxon>Bacteria</taxon>
        <taxon>Pseudomonadati</taxon>
        <taxon>Pseudomonadota</taxon>
        <taxon>Betaproteobacteria</taxon>
        <taxon>Burkholderiales</taxon>
        <taxon>Burkholderiaceae</taxon>
        <taxon>Trinickia</taxon>
    </lineage>
</organism>